<feature type="region of interest" description="Disordered" evidence="1">
    <location>
        <begin position="169"/>
        <end position="202"/>
    </location>
</feature>
<feature type="compositionally biased region" description="Acidic residues" evidence="1">
    <location>
        <begin position="324"/>
        <end position="340"/>
    </location>
</feature>
<organism evidence="2 3">
    <name type="scientific">Mycena metata</name>
    <dbReference type="NCBI Taxonomy" id="1033252"/>
    <lineage>
        <taxon>Eukaryota</taxon>
        <taxon>Fungi</taxon>
        <taxon>Dikarya</taxon>
        <taxon>Basidiomycota</taxon>
        <taxon>Agaricomycotina</taxon>
        <taxon>Agaricomycetes</taxon>
        <taxon>Agaricomycetidae</taxon>
        <taxon>Agaricales</taxon>
        <taxon>Marasmiineae</taxon>
        <taxon>Mycenaceae</taxon>
        <taxon>Mycena</taxon>
    </lineage>
</organism>
<reference evidence="2" key="1">
    <citation type="submission" date="2023-03" db="EMBL/GenBank/DDBJ databases">
        <title>Massive genome expansion in bonnet fungi (Mycena s.s.) driven by repeated elements and novel gene families across ecological guilds.</title>
        <authorList>
            <consortium name="Lawrence Berkeley National Laboratory"/>
            <person name="Harder C.B."/>
            <person name="Miyauchi S."/>
            <person name="Viragh M."/>
            <person name="Kuo A."/>
            <person name="Thoen E."/>
            <person name="Andreopoulos B."/>
            <person name="Lu D."/>
            <person name="Skrede I."/>
            <person name="Drula E."/>
            <person name="Henrissat B."/>
            <person name="Morin E."/>
            <person name="Kohler A."/>
            <person name="Barry K."/>
            <person name="LaButti K."/>
            <person name="Morin E."/>
            <person name="Salamov A."/>
            <person name="Lipzen A."/>
            <person name="Mereny Z."/>
            <person name="Hegedus B."/>
            <person name="Baldrian P."/>
            <person name="Stursova M."/>
            <person name="Weitz H."/>
            <person name="Taylor A."/>
            <person name="Grigoriev I.V."/>
            <person name="Nagy L.G."/>
            <person name="Martin F."/>
            <person name="Kauserud H."/>
        </authorList>
    </citation>
    <scope>NUCLEOTIDE SEQUENCE</scope>
    <source>
        <strain evidence="2">CBHHK182m</strain>
    </source>
</reference>
<evidence type="ECO:0000313" key="2">
    <source>
        <dbReference type="EMBL" id="KAJ7763841.1"/>
    </source>
</evidence>
<sequence>MIERSSKLCHKIVAWMELQVKFFPGLVNVWEMEDTERARLAAAQPVPGVSVSDMKLWLPSAIAVAPGSVAQDVPVKDEIHQHEYRLHVGQAEEGLHEVRRLLLVRTHVYQLKDEHSRGVRANMRSQDKIETLNDQTQRAAAQYRAARLTLVSLGRLLKRHEWARTLQEPKPDDVCGLPQAMFHDPERKKKKRGRRKKSRVQRPASWIWTTTGADYNPADGAAMNEAVRIEWAKVRARSHRWREEVDLLEEEIARVRCFLAWRAAHWREQVGRQELPDGPQLEGETAYALRQAAEWEPLAGLIRRGRAGELEDDDVVAGTGGERGEDDDADSDEDEEGESTEGEKDDPIPALPRREIKTTYVDEVLVMEGSI</sequence>
<proteinExistence type="predicted"/>
<dbReference type="Proteomes" id="UP001215598">
    <property type="component" value="Unassembled WGS sequence"/>
</dbReference>
<protein>
    <submittedName>
        <fullName evidence="2">Uncharacterized protein</fullName>
    </submittedName>
</protein>
<evidence type="ECO:0000256" key="1">
    <source>
        <dbReference type="SAM" id="MobiDB-lite"/>
    </source>
</evidence>
<evidence type="ECO:0000313" key="3">
    <source>
        <dbReference type="Proteomes" id="UP001215598"/>
    </source>
</evidence>
<dbReference type="AlphaFoldDB" id="A0AAD7NIU6"/>
<feature type="compositionally biased region" description="Basic and acidic residues" evidence="1">
    <location>
        <begin position="341"/>
        <end position="356"/>
    </location>
</feature>
<name>A0AAD7NIU6_9AGAR</name>
<keyword evidence="3" id="KW-1185">Reference proteome</keyword>
<gene>
    <name evidence="2" type="ORF">B0H16DRAFT_1718472</name>
</gene>
<feature type="compositionally biased region" description="Basic residues" evidence="1">
    <location>
        <begin position="188"/>
        <end position="200"/>
    </location>
</feature>
<dbReference type="EMBL" id="JARKIB010000029">
    <property type="protein sequence ID" value="KAJ7763841.1"/>
    <property type="molecule type" value="Genomic_DNA"/>
</dbReference>
<accession>A0AAD7NIU6</accession>
<feature type="region of interest" description="Disordered" evidence="1">
    <location>
        <begin position="309"/>
        <end position="356"/>
    </location>
</feature>
<comment type="caution">
    <text evidence="2">The sequence shown here is derived from an EMBL/GenBank/DDBJ whole genome shotgun (WGS) entry which is preliminary data.</text>
</comment>